<dbReference type="EMBL" id="AUSU01007919">
    <property type="protein sequence ID" value="EPS59984.1"/>
    <property type="molecule type" value="Genomic_DNA"/>
</dbReference>
<keyword evidence="3" id="KW-0805">Transcription regulation</keyword>
<proteinExistence type="inferred from homology"/>
<dbReference type="Proteomes" id="UP000015453">
    <property type="component" value="Unassembled WGS sequence"/>
</dbReference>
<evidence type="ECO:0000256" key="8">
    <source>
        <dbReference type="ARBA" id="ARBA00024343"/>
    </source>
</evidence>
<dbReference type="FunFam" id="3.30.730.10:FF:000001">
    <property type="entry name" value="Ethylene-responsive transcription factor 2"/>
    <property type="match status" value="1"/>
</dbReference>
<name>S8C020_9LAMI</name>
<dbReference type="InterPro" id="IPR051032">
    <property type="entry name" value="AP2/ERF_TF_ERF_subfamily"/>
</dbReference>
<dbReference type="PANTHER" id="PTHR31985:SF273">
    <property type="entry name" value="ETHYLENE-RESPONSIVE TRANSCRIPTION FACTOR ERF017"/>
    <property type="match status" value="1"/>
</dbReference>
<dbReference type="OrthoDB" id="1918918at2759"/>
<keyword evidence="7" id="KW-0539">Nucleus</keyword>
<dbReference type="GO" id="GO:0005634">
    <property type="term" value="C:nucleus"/>
    <property type="evidence" value="ECO:0007669"/>
    <property type="project" value="UniProtKB-SubCell"/>
</dbReference>
<protein>
    <recommendedName>
        <fullName evidence="10">AP2/ERF domain-containing protein</fullName>
    </recommendedName>
</protein>
<keyword evidence="5" id="KW-0010">Activator</keyword>
<evidence type="ECO:0000259" key="10">
    <source>
        <dbReference type="PROSITE" id="PS51032"/>
    </source>
</evidence>
<evidence type="ECO:0000313" key="11">
    <source>
        <dbReference type="EMBL" id="EPS59984.1"/>
    </source>
</evidence>
<comment type="similarity">
    <text evidence="8">Belongs to the AP2/ERF transcription factor family. ERF subfamily.</text>
</comment>
<dbReference type="SMART" id="SM00380">
    <property type="entry name" value="AP2"/>
    <property type="match status" value="1"/>
</dbReference>
<evidence type="ECO:0000256" key="2">
    <source>
        <dbReference type="ARBA" id="ARBA00022821"/>
    </source>
</evidence>
<keyword evidence="2" id="KW-0611">Plant defense</keyword>
<dbReference type="GO" id="GO:0003677">
    <property type="term" value="F:DNA binding"/>
    <property type="evidence" value="ECO:0007669"/>
    <property type="project" value="UniProtKB-KW"/>
</dbReference>
<dbReference type="InterPro" id="IPR016177">
    <property type="entry name" value="DNA-bd_dom_sf"/>
</dbReference>
<reference evidence="11 12" key="1">
    <citation type="journal article" date="2013" name="BMC Genomics">
        <title>The miniature genome of a carnivorous plant Genlisea aurea contains a low number of genes and short non-coding sequences.</title>
        <authorList>
            <person name="Leushkin E.V."/>
            <person name="Sutormin R.A."/>
            <person name="Nabieva E.R."/>
            <person name="Penin A.A."/>
            <person name="Kondrashov A.S."/>
            <person name="Logacheva M.D."/>
        </authorList>
    </citation>
    <scope>NUCLEOTIDE SEQUENCE [LARGE SCALE GENOMIC DNA]</scope>
</reference>
<dbReference type="InterPro" id="IPR036955">
    <property type="entry name" value="AP2/ERF_dom_sf"/>
</dbReference>
<accession>S8C020</accession>
<keyword evidence="12" id="KW-1185">Reference proteome</keyword>
<dbReference type="AlphaFoldDB" id="S8C020"/>
<dbReference type="Pfam" id="PF00847">
    <property type="entry name" value="AP2"/>
    <property type="match status" value="1"/>
</dbReference>
<dbReference type="SUPFAM" id="SSF54171">
    <property type="entry name" value="DNA-binding domain"/>
    <property type="match status" value="1"/>
</dbReference>
<evidence type="ECO:0000256" key="1">
    <source>
        <dbReference type="ARBA" id="ARBA00004123"/>
    </source>
</evidence>
<feature type="region of interest" description="Disordered" evidence="9">
    <location>
        <begin position="1"/>
        <end position="21"/>
    </location>
</feature>
<evidence type="ECO:0000256" key="6">
    <source>
        <dbReference type="ARBA" id="ARBA00023163"/>
    </source>
</evidence>
<evidence type="ECO:0000256" key="7">
    <source>
        <dbReference type="ARBA" id="ARBA00023242"/>
    </source>
</evidence>
<comment type="subcellular location">
    <subcellularLocation>
        <location evidence="1">Nucleus</location>
    </subcellularLocation>
</comment>
<dbReference type="CDD" id="cd00018">
    <property type="entry name" value="AP2"/>
    <property type="match status" value="1"/>
</dbReference>
<evidence type="ECO:0000256" key="3">
    <source>
        <dbReference type="ARBA" id="ARBA00023015"/>
    </source>
</evidence>
<dbReference type="PROSITE" id="PS51032">
    <property type="entry name" value="AP2_ERF"/>
    <property type="match status" value="1"/>
</dbReference>
<evidence type="ECO:0000256" key="4">
    <source>
        <dbReference type="ARBA" id="ARBA00023125"/>
    </source>
</evidence>
<evidence type="ECO:0000256" key="9">
    <source>
        <dbReference type="SAM" id="MobiDB-lite"/>
    </source>
</evidence>
<keyword evidence="4" id="KW-0238">DNA-binding</keyword>
<sequence>MPRSSSDDNSPRNDGATRYRGVRKRNWGKYVTEIRLPNSRERIWLGTYDSPEVAARAFDAASYCLRGPNASFNFPHDPPRFEIPRQLSHEQILTAAQNYANAFSGGGRTTVHEDMENYWSTLQPLETNNNNYSGGGRTAVQTPQDDTEPIWSELEPLDANWERSNISSSFGYYNSGFYGGSHDDGYGGGGGGGGGSASSFPWGY</sequence>
<dbReference type="GO" id="GO:0006952">
    <property type="term" value="P:defense response"/>
    <property type="evidence" value="ECO:0007669"/>
    <property type="project" value="UniProtKB-KW"/>
</dbReference>
<feature type="domain" description="AP2/ERF" evidence="10">
    <location>
        <begin position="18"/>
        <end position="75"/>
    </location>
</feature>
<organism evidence="11 12">
    <name type="scientific">Genlisea aurea</name>
    <dbReference type="NCBI Taxonomy" id="192259"/>
    <lineage>
        <taxon>Eukaryota</taxon>
        <taxon>Viridiplantae</taxon>
        <taxon>Streptophyta</taxon>
        <taxon>Embryophyta</taxon>
        <taxon>Tracheophyta</taxon>
        <taxon>Spermatophyta</taxon>
        <taxon>Magnoliopsida</taxon>
        <taxon>eudicotyledons</taxon>
        <taxon>Gunneridae</taxon>
        <taxon>Pentapetalae</taxon>
        <taxon>asterids</taxon>
        <taxon>lamiids</taxon>
        <taxon>Lamiales</taxon>
        <taxon>Lentibulariaceae</taxon>
        <taxon>Genlisea</taxon>
    </lineage>
</organism>
<evidence type="ECO:0000256" key="5">
    <source>
        <dbReference type="ARBA" id="ARBA00023159"/>
    </source>
</evidence>
<comment type="caution">
    <text evidence="11">The sequence shown here is derived from an EMBL/GenBank/DDBJ whole genome shotgun (WGS) entry which is preliminary data.</text>
</comment>
<dbReference type="PANTHER" id="PTHR31985">
    <property type="entry name" value="ETHYLENE-RESPONSIVE TRANSCRIPTION FACTOR ERF042-RELATED"/>
    <property type="match status" value="1"/>
</dbReference>
<feature type="compositionally biased region" description="Basic and acidic residues" evidence="9">
    <location>
        <begin position="1"/>
        <end position="17"/>
    </location>
</feature>
<gene>
    <name evidence="11" type="ORF">M569_14820</name>
</gene>
<dbReference type="Gene3D" id="3.30.730.10">
    <property type="entry name" value="AP2/ERF domain"/>
    <property type="match status" value="1"/>
</dbReference>
<dbReference type="InterPro" id="IPR001471">
    <property type="entry name" value="AP2/ERF_dom"/>
</dbReference>
<dbReference type="GO" id="GO:0003700">
    <property type="term" value="F:DNA-binding transcription factor activity"/>
    <property type="evidence" value="ECO:0007669"/>
    <property type="project" value="InterPro"/>
</dbReference>
<dbReference type="PRINTS" id="PR00367">
    <property type="entry name" value="ETHRSPELEMNT"/>
</dbReference>
<keyword evidence="6" id="KW-0804">Transcription</keyword>
<evidence type="ECO:0000313" key="12">
    <source>
        <dbReference type="Proteomes" id="UP000015453"/>
    </source>
</evidence>